<name>A0A6L2PN90_COPFO</name>
<organism evidence="2 3">
    <name type="scientific">Coptotermes formosanus</name>
    <name type="common">Formosan subterranean termite</name>
    <dbReference type="NCBI Taxonomy" id="36987"/>
    <lineage>
        <taxon>Eukaryota</taxon>
        <taxon>Metazoa</taxon>
        <taxon>Ecdysozoa</taxon>
        <taxon>Arthropoda</taxon>
        <taxon>Hexapoda</taxon>
        <taxon>Insecta</taxon>
        <taxon>Pterygota</taxon>
        <taxon>Neoptera</taxon>
        <taxon>Polyneoptera</taxon>
        <taxon>Dictyoptera</taxon>
        <taxon>Blattodea</taxon>
        <taxon>Blattoidea</taxon>
        <taxon>Termitoidae</taxon>
        <taxon>Rhinotermitidae</taxon>
        <taxon>Coptotermes</taxon>
    </lineage>
</organism>
<reference evidence="3" key="1">
    <citation type="submission" date="2020-01" db="EMBL/GenBank/DDBJ databases">
        <title>Draft genome sequence of the Termite Coptotermes fromosanus.</title>
        <authorList>
            <person name="Itakura S."/>
            <person name="Yosikawa Y."/>
            <person name="Umezawa K."/>
        </authorList>
    </citation>
    <scope>NUCLEOTIDE SEQUENCE [LARGE SCALE GENOMIC DNA]</scope>
</reference>
<sequence length="89" mass="9845">MGTLSVAGALASVFLPETLNIHLPQTVEEGEAFGANFKLFSQPWRNRATKCDREMKYCPTKELPNGKAESLADEVPESLHKLISNNEAR</sequence>
<dbReference type="InParanoid" id="A0A6L2PN90"/>
<dbReference type="OrthoDB" id="5296287at2759"/>
<protein>
    <submittedName>
        <fullName evidence="2">Uncharacterized protein</fullName>
    </submittedName>
</protein>
<evidence type="ECO:0000256" key="1">
    <source>
        <dbReference type="SAM" id="MobiDB-lite"/>
    </source>
</evidence>
<dbReference type="EMBL" id="BLKM01000458">
    <property type="protein sequence ID" value="GFG33876.1"/>
    <property type="molecule type" value="Genomic_DNA"/>
</dbReference>
<comment type="caution">
    <text evidence="2">The sequence shown here is derived from an EMBL/GenBank/DDBJ whole genome shotgun (WGS) entry which is preliminary data.</text>
</comment>
<feature type="region of interest" description="Disordered" evidence="1">
    <location>
        <begin position="65"/>
        <end position="89"/>
    </location>
</feature>
<accession>A0A6L2PN90</accession>
<evidence type="ECO:0000313" key="2">
    <source>
        <dbReference type="EMBL" id="GFG33876.1"/>
    </source>
</evidence>
<dbReference type="AlphaFoldDB" id="A0A6L2PN90"/>
<proteinExistence type="predicted"/>
<keyword evidence="3" id="KW-1185">Reference proteome</keyword>
<gene>
    <name evidence="2" type="ORF">Cfor_02606</name>
</gene>
<dbReference type="Proteomes" id="UP000502823">
    <property type="component" value="Unassembled WGS sequence"/>
</dbReference>
<evidence type="ECO:0000313" key="3">
    <source>
        <dbReference type="Proteomes" id="UP000502823"/>
    </source>
</evidence>